<name>A0A6V8LK54_9ACTN</name>
<keyword evidence="2" id="KW-1185">Reference proteome</keyword>
<dbReference type="AlphaFoldDB" id="A0A6V8LK54"/>
<dbReference type="Proteomes" id="UP000482960">
    <property type="component" value="Unassembled WGS sequence"/>
</dbReference>
<dbReference type="SUPFAM" id="SSF53067">
    <property type="entry name" value="Actin-like ATPase domain"/>
    <property type="match status" value="1"/>
</dbReference>
<dbReference type="Gene3D" id="3.30.420.40">
    <property type="match status" value="1"/>
</dbReference>
<gene>
    <name evidence="1" type="ORF">Prum_086510</name>
</gene>
<dbReference type="EMBL" id="BLPG01000001">
    <property type="protein sequence ID" value="GFJ95009.1"/>
    <property type="molecule type" value="Genomic_DNA"/>
</dbReference>
<evidence type="ECO:0000313" key="1">
    <source>
        <dbReference type="EMBL" id="GFJ95009.1"/>
    </source>
</evidence>
<evidence type="ECO:0008006" key="3">
    <source>
        <dbReference type="Google" id="ProtNLM"/>
    </source>
</evidence>
<dbReference type="InterPro" id="IPR043129">
    <property type="entry name" value="ATPase_NBD"/>
</dbReference>
<evidence type="ECO:0000313" key="2">
    <source>
        <dbReference type="Proteomes" id="UP000482960"/>
    </source>
</evidence>
<proteinExistence type="predicted"/>
<sequence length="101" mass="9903">MAAGGDAFLDALAGRIAYGLAAVAAVLDPPLIVLAGEVARAGGPGLADRVTAALRATTPLDTAIAVTGITGDPVLLGALVAAHQALREQIIDNLRDAVPAA</sequence>
<comment type="caution">
    <text evidence="1">The sequence shown here is derived from an EMBL/GenBank/DDBJ whole genome shotgun (WGS) entry which is preliminary data.</text>
</comment>
<accession>A0A6V8LK54</accession>
<organism evidence="1 2">
    <name type="scientific">Phytohabitans rumicis</name>
    <dbReference type="NCBI Taxonomy" id="1076125"/>
    <lineage>
        <taxon>Bacteria</taxon>
        <taxon>Bacillati</taxon>
        <taxon>Actinomycetota</taxon>
        <taxon>Actinomycetes</taxon>
        <taxon>Micromonosporales</taxon>
        <taxon>Micromonosporaceae</taxon>
    </lineage>
</organism>
<reference evidence="1 2" key="2">
    <citation type="submission" date="2020-03" db="EMBL/GenBank/DDBJ databases">
        <authorList>
            <person name="Ichikawa N."/>
            <person name="Kimura A."/>
            <person name="Kitahashi Y."/>
            <person name="Uohara A."/>
        </authorList>
    </citation>
    <scope>NUCLEOTIDE SEQUENCE [LARGE SCALE GENOMIC DNA]</scope>
    <source>
        <strain evidence="1 2">NBRC 108638</strain>
    </source>
</reference>
<protein>
    <recommendedName>
        <fullName evidence="3">ROK family protein</fullName>
    </recommendedName>
</protein>
<reference evidence="1 2" key="1">
    <citation type="submission" date="2020-03" db="EMBL/GenBank/DDBJ databases">
        <title>Whole genome shotgun sequence of Phytohabitans rumicis NBRC 108638.</title>
        <authorList>
            <person name="Komaki H."/>
            <person name="Tamura T."/>
        </authorList>
    </citation>
    <scope>NUCLEOTIDE SEQUENCE [LARGE SCALE GENOMIC DNA]</scope>
    <source>
        <strain evidence="1 2">NBRC 108638</strain>
    </source>
</reference>